<evidence type="ECO:0000256" key="3">
    <source>
        <dbReference type="ARBA" id="ARBA00022670"/>
    </source>
</evidence>
<evidence type="ECO:0000256" key="8">
    <source>
        <dbReference type="SAM" id="Phobius"/>
    </source>
</evidence>
<dbReference type="EMBL" id="CABVLZ010000007">
    <property type="protein sequence ID" value="VVU95663.1"/>
    <property type="molecule type" value="Genomic_DNA"/>
</dbReference>
<feature type="transmembrane region" description="Helical" evidence="8">
    <location>
        <begin position="141"/>
        <end position="162"/>
    </location>
</feature>
<evidence type="ECO:0000259" key="9">
    <source>
        <dbReference type="Pfam" id="PF01694"/>
    </source>
</evidence>
<dbReference type="Pfam" id="PF01694">
    <property type="entry name" value="Rhomboid"/>
    <property type="match status" value="1"/>
</dbReference>
<gene>
    <name evidence="10" type="ORF">CPAV1605_1416</name>
</gene>
<dbReference type="GO" id="GO:0006508">
    <property type="term" value="P:proteolysis"/>
    <property type="evidence" value="ECO:0007669"/>
    <property type="project" value="UniProtKB-KW"/>
</dbReference>
<evidence type="ECO:0000313" key="10">
    <source>
        <dbReference type="EMBL" id="VVU95663.1"/>
    </source>
</evidence>
<evidence type="ECO:0000256" key="1">
    <source>
        <dbReference type="ARBA" id="ARBA00004141"/>
    </source>
</evidence>
<comment type="similarity">
    <text evidence="2">Belongs to the peptidase S54 family.</text>
</comment>
<keyword evidence="6 8" id="KW-1133">Transmembrane helix</keyword>
<name>A0A5E8CJS5_9ZZZZ</name>
<sequence length="187" mass="21803">MIYYQTIVVGVNILVFILLNIFKIYLLEKFALIPYLVIENGEYWRLITNCLCHGSLMHLFFNMNAVVNCLPSLIILKDKMFKIIFSLLFFYNIIYLMSSYILKYYFYNSTLYYTPVIGFSGVLFGLIYINSHLNPYLVYEIMGFSFLNQYSPLVVLFFSQMMGRNVSLLGHISGIISGIITVYILNL</sequence>
<feature type="transmembrane region" description="Helical" evidence="8">
    <location>
        <begin position="46"/>
        <end position="71"/>
    </location>
</feature>
<feature type="transmembrane region" description="Helical" evidence="8">
    <location>
        <begin position="168"/>
        <end position="185"/>
    </location>
</feature>
<dbReference type="Gene3D" id="1.20.1540.10">
    <property type="entry name" value="Rhomboid-like"/>
    <property type="match status" value="1"/>
</dbReference>
<keyword evidence="3" id="KW-0645">Protease</keyword>
<feature type="transmembrane region" description="Helical" evidence="8">
    <location>
        <begin position="7"/>
        <end position="26"/>
    </location>
</feature>
<dbReference type="GO" id="GO:0016020">
    <property type="term" value="C:membrane"/>
    <property type="evidence" value="ECO:0007669"/>
    <property type="project" value="UniProtKB-SubCell"/>
</dbReference>
<protein>
    <submittedName>
        <fullName evidence="10">Rhomboid family</fullName>
    </submittedName>
</protein>
<dbReference type="AlphaFoldDB" id="A0A5E8CJS5"/>
<comment type="subcellular location">
    <subcellularLocation>
        <location evidence="1">Membrane</location>
        <topology evidence="1">Multi-pass membrane protein</topology>
    </subcellularLocation>
</comment>
<evidence type="ECO:0000256" key="2">
    <source>
        <dbReference type="ARBA" id="ARBA00009045"/>
    </source>
</evidence>
<evidence type="ECO:0000256" key="7">
    <source>
        <dbReference type="ARBA" id="ARBA00023136"/>
    </source>
</evidence>
<dbReference type="PANTHER" id="PTHR43066">
    <property type="entry name" value="RHOMBOID-RELATED PROTEIN"/>
    <property type="match status" value="1"/>
</dbReference>
<dbReference type="InterPro" id="IPR035952">
    <property type="entry name" value="Rhomboid-like_sf"/>
</dbReference>
<keyword evidence="5" id="KW-0378">Hydrolase</keyword>
<keyword evidence="7 8" id="KW-0472">Membrane</keyword>
<reference evidence="10" key="1">
    <citation type="submission" date="2019-09" db="EMBL/GenBank/DDBJ databases">
        <authorList>
            <person name="Needham M D."/>
        </authorList>
    </citation>
    <scope>NUCLEOTIDE SEQUENCE</scope>
</reference>
<accession>A0A5E8CJS5</accession>
<dbReference type="SUPFAM" id="SSF144091">
    <property type="entry name" value="Rhomboid-like"/>
    <property type="match status" value="1"/>
</dbReference>
<dbReference type="InterPro" id="IPR022764">
    <property type="entry name" value="Peptidase_S54_rhomboid_dom"/>
</dbReference>
<keyword evidence="4 8" id="KW-0812">Transmembrane</keyword>
<evidence type="ECO:0000256" key="6">
    <source>
        <dbReference type="ARBA" id="ARBA00022989"/>
    </source>
</evidence>
<feature type="transmembrane region" description="Helical" evidence="8">
    <location>
        <begin position="112"/>
        <end position="129"/>
    </location>
</feature>
<organism evidence="10">
    <name type="scientific">seawater metagenome</name>
    <dbReference type="NCBI Taxonomy" id="1561972"/>
    <lineage>
        <taxon>unclassified sequences</taxon>
        <taxon>metagenomes</taxon>
        <taxon>ecological metagenomes</taxon>
    </lineage>
</organism>
<proteinExistence type="inferred from homology"/>
<dbReference type="GO" id="GO:0004252">
    <property type="term" value="F:serine-type endopeptidase activity"/>
    <property type="evidence" value="ECO:0007669"/>
    <property type="project" value="InterPro"/>
</dbReference>
<feature type="domain" description="Peptidase S54 rhomboid" evidence="9">
    <location>
        <begin position="41"/>
        <end position="185"/>
    </location>
</feature>
<evidence type="ECO:0000256" key="5">
    <source>
        <dbReference type="ARBA" id="ARBA00022801"/>
    </source>
</evidence>
<dbReference type="PANTHER" id="PTHR43066:SF1">
    <property type="entry name" value="RHOMBOID PROTEIN 2"/>
    <property type="match status" value="1"/>
</dbReference>
<evidence type="ECO:0000256" key="4">
    <source>
        <dbReference type="ARBA" id="ARBA00022692"/>
    </source>
</evidence>
<feature type="transmembrane region" description="Helical" evidence="8">
    <location>
        <begin position="83"/>
        <end position="106"/>
    </location>
</feature>